<name>A0AA44J7X6_AGRTU</name>
<gene>
    <name evidence="3" type="ORF">G6M46_07965</name>
</gene>
<sequence length="153" mass="16631">MKSLIKNPFVVAIAVFILTAIAFRYFSGPPVCKDGWHSSSIGRSGACSHHGGVRHGWGGIVATILAIVAGFARYAANQDHGSTLQTQRRPSPQPIPAPPQATAPMQQREPSADSIKATKEGEAKTKAYLDAYFSGRAPQQSRNKRKRRRPRLP</sequence>
<feature type="transmembrane region" description="Helical" evidence="2">
    <location>
        <begin position="57"/>
        <end position="76"/>
    </location>
</feature>
<feature type="compositionally biased region" description="Basic and acidic residues" evidence="1">
    <location>
        <begin position="116"/>
        <end position="127"/>
    </location>
</feature>
<keyword evidence="2" id="KW-0472">Membrane</keyword>
<evidence type="ECO:0008006" key="5">
    <source>
        <dbReference type="Google" id="ProtNLM"/>
    </source>
</evidence>
<organism evidence="3 4">
    <name type="scientific">Agrobacterium tumefaciens</name>
    <dbReference type="NCBI Taxonomy" id="358"/>
    <lineage>
        <taxon>Bacteria</taxon>
        <taxon>Pseudomonadati</taxon>
        <taxon>Pseudomonadota</taxon>
        <taxon>Alphaproteobacteria</taxon>
        <taxon>Hyphomicrobiales</taxon>
        <taxon>Rhizobiaceae</taxon>
        <taxon>Rhizobium/Agrobacterium group</taxon>
        <taxon>Agrobacterium</taxon>
        <taxon>Agrobacterium tumefaciens complex</taxon>
    </lineage>
</organism>
<keyword evidence="2" id="KW-1133">Transmembrane helix</keyword>
<evidence type="ECO:0000256" key="1">
    <source>
        <dbReference type="SAM" id="MobiDB-lite"/>
    </source>
</evidence>
<accession>A0AA44J7X6</accession>
<reference evidence="3" key="1">
    <citation type="journal article" date="2020" name="Science">
        <title>Unexpected conservation and global transmission of agrobacterial virulence plasmids.</title>
        <authorList>
            <person name="Weisberg A.J."/>
            <person name="Davis E.W. 2nd"/>
            <person name="Tabima J."/>
            <person name="Belcher M.S."/>
            <person name="Miller M."/>
            <person name="Kuo C.H."/>
            <person name="Loper J.E."/>
            <person name="Grunwald N.J."/>
            <person name="Putnam M.L."/>
            <person name="Chang J.H."/>
        </authorList>
    </citation>
    <scope>NUCLEOTIDE SEQUENCE</scope>
    <source>
        <strain evidence="3">17-1853-1a</strain>
    </source>
</reference>
<feature type="compositionally biased region" description="Pro residues" evidence="1">
    <location>
        <begin position="91"/>
        <end position="101"/>
    </location>
</feature>
<keyword evidence="2" id="KW-0812">Transmembrane</keyword>
<evidence type="ECO:0000313" key="3">
    <source>
        <dbReference type="EMBL" id="NTC28089.1"/>
    </source>
</evidence>
<protein>
    <recommendedName>
        <fullName evidence="5">DUF3761 domain-containing protein</fullName>
    </recommendedName>
</protein>
<proteinExistence type="predicted"/>
<feature type="compositionally biased region" description="Basic residues" evidence="1">
    <location>
        <begin position="142"/>
        <end position="153"/>
    </location>
</feature>
<comment type="caution">
    <text evidence="3">The sequence shown here is derived from an EMBL/GenBank/DDBJ whole genome shotgun (WGS) entry which is preliminary data.</text>
</comment>
<evidence type="ECO:0000256" key="2">
    <source>
        <dbReference type="SAM" id="Phobius"/>
    </source>
</evidence>
<dbReference type="AlphaFoldDB" id="A0AA44J7X6"/>
<dbReference type="EMBL" id="JAAMAY010000014">
    <property type="protein sequence ID" value="NTC28089.1"/>
    <property type="molecule type" value="Genomic_DNA"/>
</dbReference>
<dbReference type="RefSeq" id="WP_141682311.1">
    <property type="nucleotide sequence ID" value="NZ_CP123839.1"/>
</dbReference>
<evidence type="ECO:0000313" key="4">
    <source>
        <dbReference type="Proteomes" id="UP000702952"/>
    </source>
</evidence>
<dbReference type="Proteomes" id="UP000702952">
    <property type="component" value="Unassembled WGS sequence"/>
</dbReference>
<feature type="region of interest" description="Disordered" evidence="1">
    <location>
        <begin position="78"/>
        <end position="153"/>
    </location>
</feature>
<feature type="transmembrane region" description="Helical" evidence="2">
    <location>
        <begin position="7"/>
        <end position="26"/>
    </location>
</feature>